<dbReference type="InterPro" id="IPR001387">
    <property type="entry name" value="Cro/C1-type_HTH"/>
</dbReference>
<reference evidence="2" key="1">
    <citation type="journal article" date="2021" name="Proc. Natl. Acad. Sci. U.S.A.">
        <title>A Catalog of Tens of Thousands of Viruses from Human Metagenomes Reveals Hidden Associations with Chronic Diseases.</title>
        <authorList>
            <person name="Tisza M.J."/>
            <person name="Buck C.B."/>
        </authorList>
    </citation>
    <scope>NUCLEOTIDE SEQUENCE</scope>
    <source>
        <strain evidence="2">CtBrh2</strain>
    </source>
</reference>
<dbReference type="Gene3D" id="1.10.260.40">
    <property type="entry name" value="lambda repressor-like DNA-binding domains"/>
    <property type="match status" value="1"/>
</dbReference>
<feature type="domain" description="HTH cro/C1-type" evidence="1">
    <location>
        <begin position="30"/>
        <end position="82"/>
    </location>
</feature>
<dbReference type="GO" id="GO:0003677">
    <property type="term" value="F:DNA binding"/>
    <property type="evidence" value="ECO:0007669"/>
    <property type="project" value="InterPro"/>
</dbReference>
<sequence length="126" mass="14362">MLKLATVLTFFVKYFFLNERNIDMTTFERIKNLAKNQGKSLNTVEEELGYGKNVLYRLKTTNPSAERLQEIADYFGVSVDYLLGREDKASLAEKHGVFAFDGEPVTDEEVEFLKSVLAAKRAAEKK</sequence>
<dbReference type="SUPFAM" id="SSF47413">
    <property type="entry name" value="lambda repressor-like DNA-binding domains"/>
    <property type="match status" value="1"/>
</dbReference>
<proteinExistence type="predicted"/>
<name>A0A8S5S7Q8_9CAUD</name>
<dbReference type="CDD" id="cd00093">
    <property type="entry name" value="HTH_XRE"/>
    <property type="match status" value="1"/>
</dbReference>
<dbReference type="Pfam" id="PF01381">
    <property type="entry name" value="HTH_3"/>
    <property type="match status" value="1"/>
</dbReference>
<dbReference type="PROSITE" id="PS50943">
    <property type="entry name" value="HTH_CROC1"/>
    <property type="match status" value="1"/>
</dbReference>
<organism evidence="2">
    <name type="scientific">Siphoviridae sp. ctBrh2</name>
    <dbReference type="NCBI Taxonomy" id="2827804"/>
    <lineage>
        <taxon>Viruses</taxon>
        <taxon>Duplodnaviria</taxon>
        <taxon>Heunggongvirae</taxon>
        <taxon>Uroviricota</taxon>
        <taxon>Caudoviricetes</taxon>
    </lineage>
</organism>
<accession>A0A8S5S7Q8</accession>
<protein>
    <submittedName>
        <fullName evidence="2">Repressor protein</fullName>
    </submittedName>
</protein>
<dbReference type="InterPro" id="IPR010982">
    <property type="entry name" value="Lambda_DNA-bd_dom_sf"/>
</dbReference>
<dbReference type="SMART" id="SM00530">
    <property type="entry name" value="HTH_XRE"/>
    <property type="match status" value="1"/>
</dbReference>
<evidence type="ECO:0000259" key="1">
    <source>
        <dbReference type="PROSITE" id="PS50943"/>
    </source>
</evidence>
<evidence type="ECO:0000313" key="2">
    <source>
        <dbReference type="EMBL" id="DAF46835.1"/>
    </source>
</evidence>
<dbReference type="EMBL" id="BK032545">
    <property type="protein sequence ID" value="DAF46835.1"/>
    <property type="molecule type" value="Genomic_DNA"/>
</dbReference>